<protein>
    <submittedName>
        <fullName evidence="2">ABC transporter substrate-binding protein</fullName>
    </submittedName>
</protein>
<reference evidence="3" key="1">
    <citation type="journal article" date="2019" name="Int. J. Syst. Evol. Microbiol.">
        <title>The Global Catalogue of Microorganisms (GCM) 10K type strain sequencing project: providing services to taxonomists for standard genome sequencing and annotation.</title>
        <authorList>
            <consortium name="The Broad Institute Genomics Platform"/>
            <consortium name="The Broad Institute Genome Sequencing Center for Infectious Disease"/>
            <person name="Wu L."/>
            <person name="Ma J."/>
        </authorList>
    </citation>
    <scope>NUCLEOTIDE SEQUENCE [LARGE SCALE GENOMIC DNA]</scope>
    <source>
        <strain evidence="3">JCM 14545</strain>
    </source>
</reference>
<evidence type="ECO:0000313" key="2">
    <source>
        <dbReference type="EMBL" id="GAA1957334.1"/>
    </source>
</evidence>
<accession>A0ABP5C668</accession>
<dbReference type="Pfam" id="PF00496">
    <property type="entry name" value="SBP_bac_5"/>
    <property type="match status" value="1"/>
</dbReference>
<dbReference type="InterPro" id="IPR030678">
    <property type="entry name" value="Peptide/Ni-bd"/>
</dbReference>
<evidence type="ECO:0000259" key="1">
    <source>
        <dbReference type="Pfam" id="PF00496"/>
    </source>
</evidence>
<dbReference type="SUPFAM" id="SSF53850">
    <property type="entry name" value="Periplasmic binding protein-like II"/>
    <property type="match status" value="1"/>
</dbReference>
<dbReference type="InterPro" id="IPR039424">
    <property type="entry name" value="SBP_5"/>
</dbReference>
<dbReference type="PIRSF" id="PIRSF002741">
    <property type="entry name" value="MppA"/>
    <property type="match status" value="1"/>
</dbReference>
<dbReference type="EMBL" id="BAAANN010000010">
    <property type="protein sequence ID" value="GAA1957334.1"/>
    <property type="molecule type" value="Genomic_DNA"/>
</dbReference>
<organism evidence="2 3">
    <name type="scientific">Amycolatopsis minnesotensis</name>
    <dbReference type="NCBI Taxonomy" id="337894"/>
    <lineage>
        <taxon>Bacteria</taxon>
        <taxon>Bacillati</taxon>
        <taxon>Actinomycetota</taxon>
        <taxon>Actinomycetes</taxon>
        <taxon>Pseudonocardiales</taxon>
        <taxon>Pseudonocardiaceae</taxon>
        <taxon>Amycolatopsis</taxon>
    </lineage>
</organism>
<dbReference type="CDD" id="cd08503">
    <property type="entry name" value="PBP2_NikA_DppA_OppA_like_17"/>
    <property type="match status" value="1"/>
</dbReference>
<keyword evidence="3" id="KW-1185">Reference proteome</keyword>
<dbReference type="PANTHER" id="PTHR30290">
    <property type="entry name" value="PERIPLASMIC BINDING COMPONENT OF ABC TRANSPORTER"/>
    <property type="match status" value="1"/>
</dbReference>
<dbReference type="Proteomes" id="UP001501116">
    <property type="component" value="Unassembled WGS sequence"/>
</dbReference>
<dbReference type="InterPro" id="IPR000914">
    <property type="entry name" value="SBP_5_dom"/>
</dbReference>
<gene>
    <name evidence="2" type="ORF">GCM10009754_29300</name>
</gene>
<dbReference type="Gene3D" id="3.10.105.10">
    <property type="entry name" value="Dipeptide-binding Protein, Domain 3"/>
    <property type="match status" value="1"/>
</dbReference>
<proteinExistence type="predicted"/>
<sequence>MRVGAIGKAAAIVRDPFGVQPNDSDYLILSLLYDTVTIPAKSPLVAPRLATRWEAGEDLRTWRFTLAENVAFHDGSPCTAEDVAWSVRRLRQSEAGTSRLPGIDVSGIRAEGPRTLVIESRYPNSRIPLLLRLTTFVQKKGTTDPAGAPGTGPFELDWFRDGNARLVRNDNWFGGEVHLDAIEVRMFDRTASMVNAVLTGEIDLASNAGAVAARTAGKRDGVQVVRRPDDTAHYVVMRTSDGPFADPRVREAVKLAVDRKALVDQAISGYGKPANDILGTGDPCYAKDIPQRERNIDRARKLLDEAGFDRSRSYQLLTTEEIPGMAESATLLANQLQEAGVKIDVRKQDQATFLGASRGKAPLYTSFYGTQDSVVFCAGKLLVSESKLNEAAWHDPAFDAAYQQVVSTADDKRGAQLSHDLQQVQHERSGLLVWGAADGIDLASDKVGGLPDLPGYGRVQLERAWLSG</sequence>
<name>A0ABP5C668_9PSEU</name>
<dbReference type="Gene3D" id="3.40.190.10">
    <property type="entry name" value="Periplasmic binding protein-like II"/>
    <property type="match status" value="1"/>
</dbReference>
<evidence type="ECO:0000313" key="3">
    <source>
        <dbReference type="Proteomes" id="UP001501116"/>
    </source>
</evidence>
<comment type="caution">
    <text evidence="2">The sequence shown here is derived from an EMBL/GenBank/DDBJ whole genome shotgun (WGS) entry which is preliminary data.</text>
</comment>
<feature type="domain" description="Solute-binding protein family 5" evidence="1">
    <location>
        <begin position="45"/>
        <end position="366"/>
    </location>
</feature>